<feature type="region of interest" description="Disordered" evidence="8">
    <location>
        <begin position="1"/>
        <end position="26"/>
    </location>
</feature>
<evidence type="ECO:0008006" key="12">
    <source>
        <dbReference type="Google" id="ProtNLM"/>
    </source>
</evidence>
<feature type="transmembrane region" description="Helical" evidence="9">
    <location>
        <begin position="458"/>
        <end position="480"/>
    </location>
</feature>
<feature type="transmembrane region" description="Helical" evidence="9">
    <location>
        <begin position="526"/>
        <end position="548"/>
    </location>
</feature>
<evidence type="ECO:0000256" key="7">
    <source>
        <dbReference type="ARBA" id="ARBA00023136"/>
    </source>
</evidence>
<feature type="transmembrane region" description="Helical" evidence="9">
    <location>
        <begin position="189"/>
        <end position="209"/>
    </location>
</feature>
<dbReference type="PANTHER" id="PTHR47019">
    <property type="entry name" value="LIPID II FLIPPASE MURJ"/>
    <property type="match status" value="1"/>
</dbReference>
<dbReference type="EMBL" id="BAAAZH010000024">
    <property type="protein sequence ID" value="GAA4124475.1"/>
    <property type="molecule type" value="Genomic_DNA"/>
</dbReference>
<keyword evidence="5" id="KW-0573">Peptidoglycan synthesis</keyword>
<dbReference type="InterPro" id="IPR004268">
    <property type="entry name" value="MurJ"/>
</dbReference>
<organism evidence="10 11">
    <name type="scientific">Nocardioides fonticola</name>
    <dbReference type="NCBI Taxonomy" id="450363"/>
    <lineage>
        <taxon>Bacteria</taxon>
        <taxon>Bacillati</taxon>
        <taxon>Actinomycetota</taxon>
        <taxon>Actinomycetes</taxon>
        <taxon>Propionibacteriales</taxon>
        <taxon>Nocardioidaceae</taxon>
        <taxon>Nocardioides</taxon>
    </lineage>
</organism>
<dbReference type="InterPro" id="IPR051050">
    <property type="entry name" value="Lipid_II_flippase_MurJ/MviN"/>
</dbReference>
<evidence type="ECO:0000256" key="4">
    <source>
        <dbReference type="ARBA" id="ARBA00022960"/>
    </source>
</evidence>
<evidence type="ECO:0000256" key="9">
    <source>
        <dbReference type="SAM" id="Phobius"/>
    </source>
</evidence>
<evidence type="ECO:0000256" key="6">
    <source>
        <dbReference type="ARBA" id="ARBA00022989"/>
    </source>
</evidence>
<evidence type="ECO:0000256" key="8">
    <source>
        <dbReference type="SAM" id="MobiDB-lite"/>
    </source>
</evidence>
<feature type="transmembrane region" description="Helical" evidence="9">
    <location>
        <begin position="492"/>
        <end position="514"/>
    </location>
</feature>
<keyword evidence="7 9" id="KW-0472">Membrane</keyword>
<name>A0ABP7XRP0_9ACTN</name>
<gene>
    <name evidence="10" type="ORF">GCM10022215_32200</name>
</gene>
<feature type="transmembrane region" description="Helical" evidence="9">
    <location>
        <begin position="229"/>
        <end position="250"/>
    </location>
</feature>
<dbReference type="RefSeq" id="WP_344734480.1">
    <property type="nucleotide sequence ID" value="NZ_BAAAZH010000024.1"/>
</dbReference>
<feature type="transmembrane region" description="Helical" evidence="9">
    <location>
        <begin position="356"/>
        <end position="376"/>
    </location>
</feature>
<evidence type="ECO:0000256" key="2">
    <source>
        <dbReference type="ARBA" id="ARBA00022475"/>
    </source>
</evidence>
<feature type="transmembrane region" description="Helical" evidence="9">
    <location>
        <begin position="117"/>
        <end position="139"/>
    </location>
</feature>
<keyword evidence="3 9" id="KW-0812">Transmembrane</keyword>
<dbReference type="Proteomes" id="UP001501495">
    <property type="component" value="Unassembled WGS sequence"/>
</dbReference>
<dbReference type="CDD" id="cd13123">
    <property type="entry name" value="MATE_MurJ_like"/>
    <property type="match status" value="1"/>
</dbReference>
<comment type="subcellular location">
    <subcellularLocation>
        <location evidence="1">Cell membrane</location>
        <topology evidence="1">Multi-pass membrane protein</topology>
    </subcellularLocation>
</comment>
<keyword evidence="2" id="KW-1003">Cell membrane</keyword>
<reference evidence="11" key="1">
    <citation type="journal article" date="2019" name="Int. J. Syst. Evol. Microbiol.">
        <title>The Global Catalogue of Microorganisms (GCM) 10K type strain sequencing project: providing services to taxonomists for standard genome sequencing and annotation.</title>
        <authorList>
            <consortium name="The Broad Institute Genomics Platform"/>
            <consortium name="The Broad Institute Genome Sequencing Center for Infectious Disease"/>
            <person name="Wu L."/>
            <person name="Ma J."/>
        </authorList>
    </citation>
    <scope>NUCLEOTIDE SEQUENCE [LARGE SCALE GENOMIC DNA]</scope>
    <source>
        <strain evidence="11">JCM 16703</strain>
    </source>
</reference>
<feature type="transmembrane region" description="Helical" evidence="9">
    <location>
        <begin position="159"/>
        <end position="177"/>
    </location>
</feature>
<dbReference type="PANTHER" id="PTHR47019:SF1">
    <property type="entry name" value="LIPID II FLIPPASE MURJ"/>
    <property type="match status" value="1"/>
</dbReference>
<evidence type="ECO:0000256" key="5">
    <source>
        <dbReference type="ARBA" id="ARBA00022984"/>
    </source>
</evidence>
<evidence type="ECO:0000256" key="3">
    <source>
        <dbReference type="ARBA" id="ARBA00022692"/>
    </source>
</evidence>
<feature type="transmembrane region" description="Helical" evidence="9">
    <location>
        <begin position="271"/>
        <end position="292"/>
    </location>
</feature>
<dbReference type="Pfam" id="PF03023">
    <property type="entry name" value="MurJ"/>
    <property type="match status" value="1"/>
</dbReference>
<comment type="caution">
    <text evidence="10">The sequence shown here is derived from an EMBL/GenBank/DDBJ whole genome shotgun (WGS) entry which is preliminary data.</text>
</comment>
<sequence>MSGPDTTGPDTTGPDTTATPQAGGTTSSRLLGASAVMAAGTVFSRLSGFVRAVLLAAALGQSLHAELFTIANTIPNMLYILLAGGVFNAVLVPQLVRAMTHDEDGGQAYTDRIMTAAGLFLLGVTVALVLAAPLLLDLYLDSGYRAPELAAQRESIVDLTRYCLPQVFFYGMFVLIGQVLNARGRFGPMMWAPIANNVISVAVLVGYLLTYGAASGAELQGAYSTDQEALLGIGSTLGIAVQCAILVPYMRSAGFRFRPRFDLRGTGLGHTLRLGLWTVGFVIVNQIAYLVLVRLASSGVLGGDDGTGYTVYANAFLVVMVPHAVVTVSLATAALPELSAAAAAERFDRLATTLASVLRTALVVVLPVAAMLPLVATPIARLLLHGAAGREPSIEAFARTLAVFGPGVVLFTVHYLMLRGFYALEDTRTVFVNQCWVAMANVAAAIVLVRFTDDQHTAPALVGAYSIAYLVGSVLSFTVLRRRLGTLQGHVVLRFLVRWGIAVALATATAWLALTGLRALHSSSAWPWAIVEGAWVGSVELAVLALAARAMHIREVTTLARTVTRRLGSRSAR</sequence>
<feature type="transmembrane region" description="Helical" evidence="9">
    <location>
        <begin position="77"/>
        <end position="96"/>
    </location>
</feature>
<accession>A0ABP7XRP0</accession>
<protein>
    <recommendedName>
        <fullName evidence="12">Murein biosynthesis integral membrane protein MurJ</fullName>
    </recommendedName>
</protein>
<dbReference type="NCBIfam" id="TIGR01695">
    <property type="entry name" value="murJ_mviN"/>
    <property type="match status" value="1"/>
</dbReference>
<feature type="transmembrane region" description="Helical" evidence="9">
    <location>
        <begin position="430"/>
        <end position="452"/>
    </location>
</feature>
<dbReference type="PRINTS" id="PR01806">
    <property type="entry name" value="VIRFACTRMVIN"/>
</dbReference>
<feature type="transmembrane region" description="Helical" evidence="9">
    <location>
        <begin position="312"/>
        <end position="335"/>
    </location>
</feature>
<evidence type="ECO:0000256" key="1">
    <source>
        <dbReference type="ARBA" id="ARBA00004651"/>
    </source>
</evidence>
<evidence type="ECO:0000313" key="11">
    <source>
        <dbReference type="Proteomes" id="UP001501495"/>
    </source>
</evidence>
<keyword evidence="11" id="KW-1185">Reference proteome</keyword>
<feature type="transmembrane region" description="Helical" evidence="9">
    <location>
        <begin position="396"/>
        <end position="418"/>
    </location>
</feature>
<keyword evidence="6 9" id="KW-1133">Transmembrane helix</keyword>
<keyword evidence="4" id="KW-0133">Cell shape</keyword>
<proteinExistence type="predicted"/>
<evidence type="ECO:0000313" key="10">
    <source>
        <dbReference type="EMBL" id="GAA4124475.1"/>
    </source>
</evidence>